<dbReference type="OrthoDB" id="5376804at2759"/>
<dbReference type="RefSeq" id="XP_033448114.1">
    <property type="nucleotide sequence ID" value="XM_033590024.1"/>
</dbReference>
<evidence type="ECO:0000313" key="3">
    <source>
        <dbReference type="Proteomes" id="UP000800082"/>
    </source>
</evidence>
<evidence type="ECO:0000313" key="2">
    <source>
        <dbReference type="EMBL" id="KAF1927862.1"/>
    </source>
</evidence>
<sequence>MDTGEESRSLGLSDMCIHPRCSPGKFSSRSLQGRGLGAGVLGVGLVLAEGISQFEHSLSTFFSQQFLQFESRLQRDDAAVVTLARTNNFTASGTPLGPAVYEKYGPMDVAISFGLIQRIEDLSSVFAAGCTSGNCTSPSSDGSSFLSLGIRHLCEDTTSYVRRQNIAYNRNVTRTWITVSGNRTDYRNISIEDALAPIQVSATQVNITDDSVKETLVSKNAILRTSLDAIEHSTDFEDFQQMMYAFRLAPDCLLRNGSLQAWTGSKNPQRGTIRFYRPEGAITSQRPTRPERLSLGRTASKGHAGTQEETCGIPQPVCGFNGNGSHFLL</sequence>
<reference evidence="2" key="1">
    <citation type="journal article" date="2020" name="Stud. Mycol.">
        <title>101 Dothideomycetes genomes: a test case for predicting lifestyles and emergence of pathogens.</title>
        <authorList>
            <person name="Haridas S."/>
            <person name="Albert R."/>
            <person name="Binder M."/>
            <person name="Bloem J."/>
            <person name="Labutti K."/>
            <person name="Salamov A."/>
            <person name="Andreopoulos B."/>
            <person name="Baker S."/>
            <person name="Barry K."/>
            <person name="Bills G."/>
            <person name="Bluhm B."/>
            <person name="Cannon C."/>
            <person name="Castanera R."/>
            <person name="Culley D."/>
            <person name="Daum C."/>
            <person name="Ezra D."/>
            <person name="Gonzalez J."/>
            <person name="Henrissat B."/>
            <person name="Kuo A."/>
            <person name="Liang C."/>
            <person name="Lipzen A."/>
            <person name="Lutzoni F."/>
            <person name="Magnuson J."/>
            <person name="Mondo S."/>
            <person name="Nolan M."/>
            <person name="Ohm R."/>
            <person name="Pangilinan J."/>
            <person name="Park H.-J."/>
            <person name="Ramirez L."/>
            <person name="Alfaro M."/>
            <person name="Sun H."/>
            <person name="Tritt A."/>
            <person name="Yoshinaga Y."/>
            <person name="Zwiers L.-H."/>
            <person name="Turgeon B."/>
            <person name="Goodwin S."/>
            <person name="Spatafora J."/>
            <person name="Crous P."/>
            <person name="Grigoriev I."/>
        </authorList>
    </citation>
    <scope>NUCLEOTIDE SEQUENCE</scope>
    <source>
        <strain evidence="2">CBS 183.55</strain>
    </source>
</reference>
<gene>
    <name evidence="2" type="ORF">M421DRAFT_392459</name>
</gene>
<dbReference type="EMBL" id="ML978970">
    <property type="protein sequence ID" value="KAF1927862.1"/>
    <property type="molecule type" value="Genomic_DNA"/>
</dbReference>
<feature type="region of interest" description="Disordered" evidence="1">
    <location>
        <begin position="280"/>
        <end position="308"/>
    </location>
</feature>
<dbReference type="AlphaFoldDB" id="A0A6A5RJ72"/>
<protein>
    <submittedName>
        <fullName evidence="2">Uncharacterized protein</fullName>
    </submittedName>
</protein>
<proteinExistence type="predicted"/>
<dbReference type="Proteomes" id="UP000800082">
    <property type="component" value="Unassembled WGS sequence"/>
</dbReference>
<dbReference type="GeneID" id="54347678"/>
<organism evidence="2 3">
    <name type="scientific">Didymella exigua CBS 183.55</name>
    <dbReference type="NCBI Taxonomy" id="1150837"/>
    <lineage>
        <taxon>Eukaryota</taxon>
        <taxon>Fungi</taxon>
        <taxon>Dikarya</taxon>
        <taxon>Ascomycota</taxon>
        <taxon>Pezizomycotina</taxon>
        <taxon>Dothideomycetes</taxon>
        <taxon>Pleosporomycetidae</taxon>
        <taxon>Pleosporales</taxon>
        <taxon>Pleosporineae</taxon>
        <taxon>Didymellaceae</taxon>
        <taxon>Didymella</taxon>
    </lineage>
</organism>
<keyword evidence="3" id="KW-1185">Reference proteome</keyword>
<name>A0A6A5RJ72_9PLEO</name>
<evidence type="ECO:0000256" key="1">
    <source>
        <dbReference type="SAM" id="MobiDB-lite"/>
    </source>
</evidence>
<accession>A0A6A5RJ72</accession>